<sequence>MPPKSTNSSTRDLESRNSISSGGSSSSPTLAGIDEADDVDRSVPRGGLRSSISKLGGLKAAWMKAAPERFISPKQIADEIRRIRKHDKTSVYERHRNFKYEERAEPSPKFDELIPLVSRLIGFADYKAKDYERRSAAETEFFKLFAADPVIYEHFLYCQNLTQRYSPYRFGTFADRYADNTTEQEIHYRWSMLLGRNAFKMDIRKETAQTNCDALKKTFDIYGMAAMEYIPYAMGLKMQDDDLALLHQLWDNFLDYVVAQYNAFWPVSNVDLCFKNIVSSGKPLAYFASPSQLKRIAMFLIGRSSSMPFIFSTFFPPPMLESRDPEDPYGAKFTIHSPARNWDIVTASAYAIPFLDAYSKEEITNHFRPLQGKVFHSLSEFIEGEYGIGKPLERTVFAKEERAFIDLYKTVYDAAISYRRSMGVLEKLETGVQHALAALVEPSFESIVTGSLSRKDKKGSDVPRCNFFIAHTVDIDRYHKHEMFENFKDDNSYIAILNDRVRFQTFYIDPEGICSLTYIPQFRNAPYLRRFKIGSRYFITADGLPESDPQIVNIWDRILSLQDVTIDKMPLDGQILTCLRVDQESPAFDCTGHYPILAGVDFETGEELYIAAVRREVDSVWYFSTIKDGASSVTYTDEIGKEHIARSFFVLALRHDPIDLPLQDVRRRTGAKDPTGPVYWVEIWPREDTQYSSGARLREDRLLESLLSDLYEWKIKKSIIDGLD</sequence>
<dbReference type="AlphaFoldDB" id="A0A0H2RYE9"/>
<dbReference type="InParanoid" id="A0A0H2RYE9"/>
<evidence type="ECO:0000256" key="1">
    <source>
        <dbReference type="SAM" id="MobiDB-lite"/>
    </source>
</evidence>
<evidence type="ECO:0000313" key="3">
    <source>
        <dbReference type="Proteomes" id="UP000053477"/>
    </source>
</evidence>
<proteinExistence type="predicted"/>
<dbReference type="Proteomes" id="UP000053477">
    <property type="component" value="Unassembled WGS sequence"/>
</dbReference>
<dbReference type="OrthoDB" id="3332345at2759"/>
<reference evidence="2 3" key="1">
    <citation type="submission" date="2015-04" db="EMBL/GenBank/DDBJ databases">
        <title>Complete genome sequence of Schizopora paradoxa KUC8140, a cosmopolitan wood degrader in East Asia.</title>
        <authorList>
            <consortium name="DOE Joint Genome Institute"/>
            <person name="Min B."/>
            <person name="Park H."/>
            <person name="Jang Y."/>
            <person name="Kim J.-J."/>
            <person name="Kim K.H."/>
            <person name="Pangilinan J."/>
            <person name="Lipzen A."/>
            <person name="Riley R."/>
            <person name="Grigoriev I.V."/>
            <person name="Spatafora J.W."/>
            <person name="Choi I.-G."/>
        </authorList>
    </citation>
    <scope>NUCLEOTIDE SEQUENCE [LARGE SCALE GENOMIC DNA]</scope>
    <source>
        <strain evidence="2 3">KUC8140</strain>
    </source>
</reference>
<evidence type="ECO:0000313" key="2">
    <source>
        <dbReference type="EMBL" id="KLO09816.1"/>
    </source>
</evidence>
<keyword evidence="3" id="KW-1185">Reference proteome</keyword>
<dbReference type="EMBL" id="KQ086044">
    <property type="protein sequence ID" value="KLO09816.1"/>
    <property type="molecule type" value="Genomic_DNA"/>
</dbReference>
<feature type="compositionally biased region" description="Low complexity" evidence="1">
    <location>
        <begin position="18"/>
        <end position="27"/>
    </location>
</feature>
<gene>
    <name evidence="2" type="ORF">SCHPADRAFT_943346</name>
</gene>
<name>A0A0H2RYE9_9AGAM</name>
<feature type="region of interest" description="Disordered" evidence="1">
    <location>
        <begin position="1"/>
        <end position="46"/>
    </location>
</feature>
<organism evidence="2 3">
    <name type="scientific">Schizopora paradoxa</name>
    <dbReference type="NCBI Taxonomy" id="27342"/>
    <lineage>
        <taxon>Eukaryota</taxon>
        <taxon>Fungi</taxon>
        <taxon>Dikarya</taxon>
        <taxon>Basidiomycota</taxon>
        <taxon>Agaricomycotina</taxon>
        <taxon>Agaricomycetes</taxon>
        <taxon>Hymenochaetales</taxon>
        <taxon>Schizoporaceae</taxon>
        <taxon>Schizopora</taxon>
    </lineage>
</organism>
<protein>
    <submittedName>
        <fullName evidence="2">Uncharacterized protein</fullName>
    </submittedName>
</protein>
<feature type="compositionally biased region" description="Polar residues" evidence="1">
    <location>
        <begin position="1"/>
        <end position="10"/>
    </location>
</feature>
<accession>A0A0H2RYE9</accession>